<gene>
    <name evidence="7" type="ORF">BDN70DRAFT_878700</name>
</gene>
<dbReference type="InterPro" id="IPR007515">
    <property type="entry name" value="Mss4"/>
</dbReference>
<dbReference type="GO" id="GO:0004059">
    <property type="term" value="F:aralkylamine N-acetyltransferase activity"/>
    <property type="evidence" value="ECO:0007669"/>
    <property type="project" value="TreeGrafter"/>
</dbReference>
<evidence type="ECO:0000256" key="1">
    <source>
        <dbReference type="ARBA" id="ARBA00022448"/>
    </source>
</evidence>
<evidence type="ECO:0000256" key="2">
    <source>
        <dbReference type="ARBA" id="ARBA00022658"/>
    </source>
</evidence>
<accession>A0A9P5Z424</accession>
<dbReference type="OrthoDB" id="30840at2759"/>
<protein>
    <submittedName>
        <fullName evidence="7">Acyl-CoA N-acyltransferase</fullName>
    </submittedName>
</protein>
<dbReference type="Pfam" id="PF13673">
    <property type="entry name" value="Acetyltransf_10"/>
    <property type="match status" value="1"/>
</dbReference>
<keyword evidence="3" id="KW-0808">Transferase</keyword>
<dbReference type="Gene3D" id="3.40.630.30">
    <property type="match status" value="1"/>
</dbReference>
<keyword evidence="4" id="KW-0653">Protein transport</keyword>
<keyword evidence="1" id="KW-0813">Transport</keyword>
<keyword evidence="8" id="KW-1185">Reference proteome</keyword>
<dbReference type="Gene3D" id="2.170.150.10">
    <property type="entry name" value="Metal Binding Protein, Guanine Nucleotide Exchange Factor, Chain A"/>
    <property type="match status" value="1"/>
</dbReference>
<dbReference type="PROSITE" id="PS51796">
    <property type="entry name" value="MSS4"/>
    <property type="match status" value="1"/>
</dbReference>
<organism evidence="7 8">
    <name type="scientific">Pholiota conissans</name>
    <dbReference type="NCBI Taxonomy" id="109636"/>
    <lineage>
        <taxon>Eukaryota</taxon>
        <taxon>Fungi</taxon>
        <taxon>Dikarya</taxon>
        <taxon>Basidiomycota</taxon>
        <taxon>Agaricomycotina</taxon>
        <taxon>Agaricomycetes</taxon>
        <taxon>Agaricomycetidae</taxon>
        <taxon>Agaricales</taxon>
        <taxon>Agaricineae</taxon>
        <taxon>Strophariaceae</taxon>
        <taxon>Pholiota</taxon>
    </lineage>
</organism>
<dbReference type="InterPro" id="IPR011323">
    <property type="entry name" value="Mss4/transl-control_tumour"/>
</dbReference>
<dbReference type="CDD" id="cd04301">
    <property type="entry name" value="NAT_SF"/>
    <property type="match status" value="1"/>
</dbReference>
<dbReference type="InterPro" id="IPR000182">
    <property type="entry name" value="GNAT_dom"/>
</dbReference>
<dbReference type="InterPro" id="IPR016181">
    <property type="entry name" value="Acyl_CoA_acyltransferase"/>
</dbReference>
<dbReference type="EMBL" id="MU155211">
    <property type="protein sequence ID" value="KAF9479525.1"/>
    <property type="molecule type" value="Genomic_DNA"/>
</dbReference>
<dbReference type="AlphaFoldDB" id="A0A9P5Z424"/>
<sequence length="348" mass="37912">MTHIIFDYVPASDIPAALEIEATGFIPEEAGSESSFRFRQSQAPQLFLGAYELQSDSRTLIGYVCATQSPDESLTHDSMTSHVPGSSSVCIHSVCVSPTYRGKGVGQALLKEYLSHLEAARTEGTATWERVVLIAHDHLVPFYEKAGFENLGKSHVVHGPLPWFEVRKTLTAPLKSTVKTPQVPGAGQKISPTVLEALQRPRAAPSSKLISDFPDGISGVLQSSSSSDVSTNKYDLLCPRGDCGSVILKQGVGKWVERASVQMEPTGHQNPHLPVLPTPPETTQWWLITPSPMEFENVGFTRPVQPLTDLGRKIKLLTCAECDLGPLGWSEEGGSEFWLACSRVAYRT</sequence>
<reference evidence="7" key="1">
    <citation type="submission" date="2020-11" db="EMBL/GenBank/DDBJ databases">
        <authorList>
            <consortium name="DOE Joint Genome Institute"/>
            <person name="Ahrendt S."/>
            <person name="Riley R."/>
            <person name="Andreopoulos W."/>
            <person name="Labutti K."/>
            <person name="Pangilinan J."/>
            <person name="Ruiz-Duenas F.J."/>
            <person name="Barrasa J.M."/>
            <person name="Sanchez-Garcia M."/>
            <person name="Camarero S."/>
            <person name="Miyauchi S."/>
            <person name="Serrano A."/>
            <person name="Linde D."/>
            <person name="Babiker R."/>
            <person name="Drula E."/>
            <person name="Ayuso-Fernandez I."/>
            <person name="Pacheco R."/>
            <person name="Padilla G."/>
            <person name="Ferreira P."/>
            <person name="Barriuso J."/>
            <person name="Kellner H."/>
            <person name="Castanera R."/>
            <person name="Alfaro M."/>
            <person name="Ramirez L."/>
            <person name="Pisabarro A.G."/>
            <person name="Kuo A."/>
            <person name="Tritt A."/>
            <person name="Lipzen A."/>
            <person name="He G."/>
            <person name="Yan M."/>
            <person name="Ng V."/>
            <person name="Cullen D."/>
            <person name="Martin F."/>
            <person name="Rosso M.-N."/>
            <person name="Henrissat B."/>
            <person name="Hibbett D."/>
            <person name="Martinez A.T."/>
            <person name="Grigoriev I.V."/>
        </authorList>
    </citation>
    <scope>NUCLEOTIDE SEQUENCE</scope>
    <source>
        <strain evidence="7">CIRM-BRFM 674</strain>
    </source>
</reference>
<dbReference type="GO" id="GO:0005737">
    <property type="term" value="C:cytoplasm"/>
    <property type="evidence" value="ECO:0007669"/>
    <property type="project" value="TreeGrafter"/>
</dbReference>
<evidence type="ECO:0000313" key="8">
    <source>
        <dbReference type="Proteomes" id="UP000807469"/>
    </source>
</evidence>
<keyword evidence="5" id="KW-0012">Acyltransferase</keyword>
<proteinExistence type="predicted"/>
<dbReference type="PANTHER" id="PTHR10908">
    <property type="entry name" value="SEROTONIN N-ACETYLTRANSFERASE"/>
    <property type="match status" value="1"/>
</dbReference>
<dbReference type="PANTHER" id="PTHR10908:SF0">
    <property type="entry name" value="SEROTONIN N-ACETYLTRANSFERASE"/>
    <property type="match status" value="1"/>
</dbReference>
<dbReference type="Pfam" id="PF04421">
    <property type="entry name" value="Mss4"/>
    <property type="match status" value="1"/>
</dbReference>
<dbReference type="InterPro" id="IPR011057">
    <property type="entry name" value="Mss4-like_sf"/>
</dbReference>
<feature type="domain" description="N-acetyltransferase" evidence="6">
    <location>
        <begin position="4"/>
        <end position="173"/>
    </location>
</feature>
<evidence type="ECO:0000313" key="7">
    <source>
        <dbReference type="EMBL" id="KAF9479525.1"/>
    </source>
</evidence>
<name>A0A9P5Z424_9AGAR</name>
<dbReference type="GO" id="GO:0015031">
    <property type="term" value="P:protein transport"/>
    <property type="evidence" value="ECO:0007669"/>
    <property type="project" value="UniProtKB-KW"/>
</dbReference>
<dbReference type="Proteomes" id="UP000807469">
    <property type="component" value="Unassembled WGS sequence"/>
</dbReference>
<evidence type="ECO:0000256" key="3">
    <source>
        <dbReference type="ARBA" id="ARBA00022679"/>
    </source>
</evidence>
<evidence type="ECO:0000256" key="4">
    <source>
        <dbReference type="ARBA" id="ARBA00022927"/>
    </source>
</evidence>
<dbReference type="SUPFAM" id="SSF55729">
    <property type="entry name" value="Acyl-CoA N-acyltransferases (Nat)"/>
    <property type="match status" value="1"/>
</dbReference>
<comment type="caution">
    <text evidence="7">The sequence shown here is derived from an EMBL/GenBank/DDBJ whole genome shotgun (WGS) entry which is preliminary data.</text>
</comment>
<dbReference type="SUPFAM" id="SSF51316">
    <property type="entry name" value="Mss4-like"/>
    <property type="match status" value="1"/>
</dbReference>
<dbReference type="GO" id="GO:0005085">
    <property type="term" value="F:guanyl-nucleotide exchange factor activity"/>
    <property type="evidence" value="ECO:0007669"/>
    <property type="project" value="UniProtKB-KW"/>
</dbReference>
<dbReference type="InterPro" id="IPR051635">
    <property type="entry name" value="SNAT-like"/>
</dbReference>
<keyword evidence="2" id="KW-0344">Guanine-nucleotide releasing factor</keyword>
<dbReference type="GO" id="GO:0007264">
    <property type="term" value="P:small GTPase-mediated signal transduction"/>
    <property type="evidence" value="ECO:0007669"/>
    <property type="project" value="InterPro"/>
</dbReference>
<evidence type="ECO:0000256" key="5">
    <source>
        <dbReference type="ARBA" id="ARBA00023315"/>
    </source>
</evidence>
<evidence type="ECO:0000259" key="6">
    <source>
        <dbReference type="PROSITE" id="PS51186"/>
    </source>
</evidence>
<dbReference type="PROSITE" id="PS51186">
    <property type="entry name" value="GNAT"/>
    <property type="match status" value="1"/>
</dbReference>